<dbReference type="InterPro" id="IPR007383">
    <property type="entry name" value="DUF445"/>
</dbReference>
<comment type="caution">
    <text evidence="7">The sequence shown here is derived from an EMBL/GenBank/DDBJ whole genome shotgun (WGS) entry which is preliminary data.</text>
</comment>
<name>A0A252F4D6_9FIRM</name>
<evidence type="ECO:0000256" key="5">
    <source>
        <dbReference type="ARBA" id="ARBA00023136"/>
    </source>
</evidence>
<proteinExistence type="inferred from homology"/>
<sequence>MTVLKLLSGPIIGAIIGYCTNYIAVKMLFRPLRPVKLFGRQLPFTPGIIPKGKARLARAIGGVVGTQLLTEDDLKQTLMSDSVTESLRRSIDGVLESKSETTLREVCCKAVDETQYDAGSAVMQEKLAETLAEHVNDMQLGDTIAQQVLEAVRQKVSGSLIGMMLSGDMLDSFAGPIRDGVDNYLQGNAYALLYPQVTKLWGEAEQKNIGDVNALLTDAGVSLTDVVLHIYEAAVSEKAASILHSLDLGGIAEQKVNAMQPEELERLVLSVMKKELNAVVSLGALVGFILGLLNLIF</sequence>
<dbReference type="PANTHER" id="PTHR35791">
    <property type="entry name" value="UPF0754 MEMBRANE PROTEIN YHEB"/>
    <property type="match status" value="1"/>
</dbReference>
<evidence type="ECO:0000256" key="4">
    <source>
        <dbReference type="ARBA" id="ARBA00022989"/>
    </source>
</evidence>
<evidence type="ECO:0000313" key="7">
    <source>
        <dbReference type="EMBL" id="OUM20643.1"/>
    </source>
</evidence>
<keyword evidence="5 6" id="KW-0472">Membrane</keyword>
<keyword evidence="3 6" id="KW-0812">Transmembrane</keyword>
<dbReference type="AlphaFoldDB" id="A0A252F4D6"/>
<evidence type="ECO:0000313" key="8">
    <source>
        <dbReference type="Proteomes" id="UP000194903"/>
    </source>
</evidence>
<dbReference type="RefSeq" id="WP_087019295.1">
    <property type="nucleotide sequence ID" value="NZ_CP178353.1"/>
</dbReference>
<gene>
    <name evidence="7" type="ORF">CBW42_07395</name>
</gene>
<evidence type="ECO:0000256" key="2">
    <source>
        <dbReference type="ARBA" id="ARBA00008053"/>
    </source>
</evidence>
<evidence type="ECO:0000256" key="6">
    <source>
        <dbReference type="SAM" id="Phobius"/>
    </source>
</evidence>
<dbReference type="Pfam" id="PF04286">
    <property type="entry name" value="DUF445"/>
    <property type="match status" value="2"/>
</dbReference>
<dbReference type="Proteomes" id="UP000194903">
    <property type="component" value="Unassembled WGS sequence"/>
</dbReference>
<dbReference type="OrthoDB" id="9787430at2"/>
<dbReference type="PANTHER" id="PTHR35791:SF1">
    <property type="entry name" value="UPF0754 MEMBRANE PROTEIN YHEB"/>
    <property type="match status" value="1"/>
</dbReference>
<keyword evidence="4 6" id="KW-1133">Transmembrane helix</keyword>
<feature type="transmembrane region" description="Helical" evidence="6">
    <location>
        <begin position="276"/>
        <end position="296"/>
    </location>
</feature>
<keyword evidence="8" id="KW-1185">Reference proteome</keyword>
<dbReference type="GO" id="GO:0012505">
    <property type="term" value="C:endomembrane system"/>
    <property type="evidence" value="ECO:0007669"/>
    <property type="project" value="UniProtKB-SubCell"/>
</dbReference>
<protein>
    <recommendedName>
        <fullName evidence="9">DUF445 domain-containing protein</fullName>
    </recommendedName>
</protein>
<accession>A0A252F4D6</accession>
<organism evidence="7 8">
    <name type="scientific">Butyricicoccus porcorum</name>
    <dbReference type="NCBI Taxonomy" id="1945634"/>
    <lineage>
        <taxon>Bacteria</taxon>
        <taxon>Bacillati</taxon>
        <taxon>Bacillota</taxon>
        <taxon>Clostridia</taxon>
        <taxon>Eubacteriales</taxon>
        <taxon>Butyricicoccaceae</taxon>
        <taxon>Butyricicoccus</taxon>
    </lineage>
</organism>
<comment type="subcellular location">
    <subcellularLocation>
        <location evidence="1">Endomembrane system</location>
    </subcellularLocation>
</comment>
<reference evidence="7 8" key="1">
    <citation type="submission" date="2017-05" db="EMBL/GenBank/DDBJ databases">
        <title>Butyricicoccus porcorum sp. nov. a butyrate-producing bacterium from the swine intestinal tract.</title>
        <authorList>
            <person name="Trachsel J."/>
            <person name="Humphrey S."/>
            <person name="Allen H.K."/>
        </authorList>
    </citation>
    <scope>NUCLEOTIDE SEQUENCE [LARGE SCALE GENOMIC DNA]</scope>
    <source>
        <strain evidence="7">BB10</strain>
    </source>
</reference>
<evidence type="ECO:0000256" key="3">
    <source>
        <dbReference type="ARBA" id="ARBA00022692"/>
    </source>
</evidence>
<evidence type="ECO:0008006" key="9">
    <source>
        <dbReference type="Google" id="ProtNLM"/>
    </source>
</evidence>
<dbReference type="EMBL" id="NHOC01000005">
    <property type="protein sequence ID" value="OUM20643.1"/>
    <property type="molecule type" value="Genomic_DNA"/>
</dbReference>
<comment type="similarity">
    <text evidence="2">Belongs to the UPF0754 family.</text>
</comment>
<feature type="transmembrane region" description="Helical" evidence="6">
    <location>
        <begin position="6"/>
        <end position="25"/>
    </location>
</feature>
<evidence type="ECO:0000256" key="1">
    <source>
        <dbReference type="ARBA" id="ARBA00004308"/>
    </source>
</evidence>